<name>A0A6J3M9F8_9PEZI</name>
<organism evidence="3">
    <name type="scientific">Dissoconium aciculare CBS 342.82</name>
    <dbReference type="NCBI Taxonomy" id="1314786"/>
    <lineage>
        <taxon>Eukaryota</taxon>
        <taxon>Fungi</taxon>
        <taxon>Dikarya</taxon>
        <taxon>Ascomycota</taxon>
        <taxon>Pezizomycotina</taxon>
        <taxon>Dothideomycetes</taxon>
        <taxon>Dothideomycetidae</taxon>
        <taxon>Mycosphaerellales</taxon>
        <taxon>Dissoconiaceae</taxon>
        <taxon>Dissoconium</taxon>
    </lineage>
</organism>
<feature type="region of interest" description="Disordered" evidence="1">
    <location>
        <begin position="125"/>
        <end position="156"/>
    </location>
</feature>
<dbReference type="GeneID" id="54366042"/>
<reference evidence="3" key="3">
    <citation type="submission" date="2025-08" db="UniProtKB">
        <authorList>
            <consortium name="RefSeq"/>
        </authorList>
    </citation>
    <scope>IDENTIFICATION</scope>
    <source>
        <strain evidence="3">CBS 342.82</strain>
    </source>
</reference>
<gene>
    <name evidence="3" type="ORF">K489DRAFT_422752</name>
</gene>
<accession>A0A6J3M9F8</accession>
<reference evidence="3" key="1">
    <citation type="submission" date="2020-01" db="EMBL/GenBank/DDBJ databases">
        <authorList>
            <consortium name="DOE Joint Genome Institute"/>
            <person name="Haridas S."/>
            <person name="Albert R."/>
            <person name="Binder M."/>
            <person name="Bloem J."/>
            <person name="Labutti K."/>
            <person name="Salamov A."/>
            <person name="Andreopoulos B."/>
            <person name="Baker S.E."/>
            <person name="Barry K."/>
            <person name="Bills G."/>
            <person name="Bluhm B.H."/>
            <person name="Cannon C."/>
            <person name="Castanera R."/>
            <person name="Culley D.E."/>
            <person name="Daum C."/>
            <person name="Ezra D."/>
            <person name="Gonzalez J.B."/>
            <person name="Henrissat B."/>
            <person name="Kuo A."/>
            <person name="Liang C."/>
            <person name="Lipzen A."/>
            <person name="Lutzoni F."/>
            <person name="Magnuson J."/>
            <person name="Mondo S."/>
            <person name="Nolan M."/>
            <person name="Ohm R."/>
            <person name="Pangilinan J."/>
            <person name="Park H.-J."/>
            <person name="Ramirez L."/>
            <person name="Alfaro M."/>
            <person name="Sun H."/>
            <person name="Tritt A."/>
            <person name="Yoshinaga Y."/>
            <person name="Zwiers L.-H."/>
            <person name="Turgeon B.G."/>
            <person name="Goodwin S.B."/>
            <person name="Spatafora J.W."/>
            <person name="Crous P.W."/>
            <person name="Grigoriev I.V."/>
        </authorList>
    </citation>
    <scope>NUCLEOTIDE SEQUENCE</scope>
    <source>
        <strain evidence="3">CBS 342.82</strain>
    </source>
</reference>
<dbReference type="RefSeq" id="XP_033461290.1">
    <property type="nucleotide sequence ID" value="XM_033608242.1"/>
</dbReference>
<protein>
    <submittedName>
        <fullName evidence="3">Uncharacterized protein</fullName>
    </submittedName>
</protein>
<dbReference type="AlphaFoldDB" id="A0A6J3M9F8"/>
<evidence type="ECO:0000313" key="3">
    <source>
        <dbReference type="RefSeq" id="XP_033461290.1"/>
    </source>
</evidence>
<evidence type="ECO:0000256" key="1">
    <source>
        <dbReference type="SAM" id="MobiDB-lite"/>
    </source>
</evidence>
<reference evidence="3" key="2">
    <citation type="submission" date="2020-04" db="EMBL/GenBank/DDBJ databases">
        <authorList>
            <consortium name="NCBI Genome Project"/>
        </authorList>
    </citation>
    <scope>NUCLEOTIDE SEQUENCE</scope>
    <source>
        <strain evidence="3">CBS 342.82</strain>
    </source>
</reference>
<evidence type="ECO:0000313" key="2">
    <source>
        <dbReference type="Proteomes" id="UP000504637"/>
    </source>
</evidence>
<sequence>MAHNSSPVLQRASSASSASSFSNGVTPFLPAENMIDPTCIHGILHHECQYCDWRLAPGLIENFGAHTFDPTASTRVDFRATSSNATTVEEAVSNNNGDETDDGETLFQIEFDRIAPGELTLTQEAVGDSPLGGTGSTQSGTGKVIIHQEKEEKTKK</sequence>
<proteinExistence type="predicted"/>
<feature type="region of interest" description="Disordered" evidence="1">
    <location>
        <begin position="1"/>
        <end position="21"/>
    </location>
</feature>
<keyword evidence="2" id="KW-1185">Reference proteome</keyword>
<feature type="compositionally biased region" description="Low complexity" evidence="1">
    <location>
        <begin position="12"/>
        <end position="21"/>
    </location>
</feature>
<feature type="compositionally biased region" description="Basic and acidic residues" evidence="1">
    <location>
        <begin position="146"/>
        <end position="156"/>
    </location>
</feature>
<dbReference type="Proteomes" id="UP000504637">
    <property type="component" value="Unplaced"/>
</dbReference>